<sequence length="316" mass="35372">MNTSIILMMTHKKTIPIIFFCSLLVLAMPSFAQKWNYDGLSDITGLAEINVSAGASSFLGDIGGNKGVGGSFVKDFNPKTVRPLFGASATLHLTKWAAVEAGFNFTQVNGADSLINNTGDQERWRYYRNLSFRSPIAEGYIGAVFYPTMYFEKKFELRSLVPFVGVGIGIMHYKPQTQLNGSWIDLQPLSLEGQGFPEYPDRLPYKLTSMYIPASVGVKYYVNNQTAISTGFTFRLTTTDYIDDVSTTYIDPSLFDLHLTPENAILAKQLYSRSLTPWKVKPDIEKASSSNNDSYFNFFLTLSFRLKGDDGYNDPR</sequence>
<reference evidence="1" key="1">
    <citation type="submission" date="2019-10" db="EMBL/GenBank/DDBJ databases">
        <title>Draft genome sequence of Panacibacter sp. KCS-6.</title>
        <authorList>
            <person name="Yim K.J."/>
        </authorList>
    </citation>
    <scope>NUCLEOTIDE SEQUENCE</scope>
    <source>
        <strain evidence="1">KCS-6</strain>
    </source>
</reference>
<evidence type="ECO:0000313" key="1">
    <source>
        <dbReference type="EMBL" id="NNV56642.1"/>
    </source>
</evidence>
<evidence type="ECO:0000313" key="2">
    <source>
        <dbReference type="Proteomes" id="UP000598971"/>
    </source>
</evidence>
<protein>
    <recommendedName>
        <fullName evidence="3">Outer membrane protein beta-barrel domain-containing protein</fullName>
    </recommendedName>
</protein>
<organism evidence="1 2">
    <name type="scientific">Limnovirga soli</name>
    <dbReference type="NCBI Taxonomy" id="2656915"/>
    <lineage>
        <taxon>Bacteria</taxon>
        <taxon>Pseudomonadati</taxon>
        <taxon>Bacteroidota</taxon>
        <taxon>Chitinophagia</taxon>
        <taxon>Chitinophagales</taxon>
        <taxon>Chitinophagaceae</taxon>
        <taxon>Limnovirga</taxon>
    </lineage>
</organism>
<dbReference type="AlphaFoldDB" id="A0A8J8JS74"/>
<dbReference type="RefSeq" id="WP_171608588.1">
    <property type="nucleotide sequence ID" value="NZ_WHPF01000010.1"/>
</dbReference>
<comment type="caution">
    <text evidence="1">The sequence shown here is derived from an EMBL/GenBank/DDBJ whole genome shotgun (WGS) entry which is preliminary data.</text>
</comment>
<keyword evidence="2" id="KW-1185">Reference proteome</keyword>
<dbReference type="EMBL" id="WHPF01000010">
    <property type="protein sequence ID" value="NNV56642.1"/>
    <property type="molecule type" value="Genomic_DNA"/>
</dbReference>
<dbReference type="Gene3D" id="2.40.160.20">
    <property type="match status" value="1"/>
</dbReference>
<dbReference type="Proteomes" id="UP000598971">
    <property type="component" value="Unassembled WGS sequence"/>
</dbReference>
<evidence type="ECO:0008006" key="3">
    <source>
        <dbReference type="Google" id="ProtNLM"/>
    </source>
</evidence>
<name>A0A8J8JS74_9BACT</name>
<proteinExistence type="predicted"/>
<dbReference type="SUPFAM" id="SSF56925">
    <property type="entry name" value="OMPA-like"/>
    <property type="match status" value="1"/>
</dbReference>
<accession>A0A8J8JS74</accession>
<gene>
    <name evidence="1" type="ORF">GD597_14315</name>
</gene>
<dbReference type="InterPro" id="IPR011250">
    <property type="entry name" value="OMP/PagP_B-barrel"/>
</dbReference>